<feature type="DNA-binding region" description="H-T-H motif" evidence="5">
    <location>
        <begin position="18"/>
        <end position="37"/>
    </location>
</feature>
<comment type="function">
    <text evidence="5">Acts both as a biotin--[acetyl-CoA-carboxylase] ligase and a repressor.</text>
</comment>
<dbReference type="EMBL" id="JAOQJV010000011">
    <property type="protein sequence ID" value="MCU6700393.1"/>
    <property type="molecule type" value="Genomic_DNA"/>
</dbReference>
<proteinExistence type="inferred from homology"/>
<dbReference type="PANTHER" id="PTHR12835:SF5">
    <property type="entry name" value="BIOTIN--PROTEIN LIGASE"/>
    <property type="match status" value="1"/>
</dbReference>
<accession>A0ABT2S7E7</accession>
<dbReference type="SUPFAM" id="SSF50037">
    <property type="entry name" value="C-terminal domain of transcriptional repressors"/>
    <property type="match status" value="1"/>
</dbReference>
<evidence type="ECO:0000313" key="7">
    <source>
        <dbReference type="EMBL" id="MCU6700393.1"/>
    </source>
</evidence>
<keyword evidence="5" id="KW-0805">Transcription regulation</keyword>
<comment type="catalytic activity">
    <reaction evidence="5">
        <text>biotin + L-lysyl-[protein] + ATP = N(6)-biotinyl-L-lysyl-[protein] + AMP + diphosphate + H(+)</text>
        <dbReference type="Rhea" id="RHEA:11756"/>
        <dbReference type="Rhea" id="RHEA-COMP:9752"/>
        <dbReference type="Rhea" id="RHEA-COMP:10505"/>
        <dbReference type="ChEBI" id="CHEBI:15378"/>
        <dbReference type="ChEBI" id="CHEBI:29969"/>
        <dbReference type="ChEBI" id="CHEBI:30616"/>
        <dbReference type="ChEBI" id="CHEBI:33019"/>
        <dbReference type="ChEBI" id="CHEBI:57586"/>
        <dbReference type="ChEBI" id="CHEBI:83144"/>
        <dbReference type="ChEBI" id="CHEBI:456215"/>
        <dbReference type="EC" id="6.3.4.15"/>
    </reaction>
</comment>
<evidence type="ECO:0000256" key="2">
    <source>
        <dbReference type="ARBA" id="ARBA00022741"/>
    </source>
</evidence>
<reference evidence="7 8" key="1">
    <citation type="journal article" date="2021" name="ISME Commun">
        <title>Automated analysis of genomic sequences facilitates high-throughput and comprehensive description of bacteria.</title>
        <authorList>
            <person name="Hitch T.C.A."/>
        </authorList>
    </citation>
    <scope>NUCLEOTIDE SEQUENCE [LARGE SCALE GENOMIC DNA]</scope>
    <source>
        <strain evidence="7 8">Sanger_02</strain>
    </source>
</reference>
<keyword evidence="8" id="KW-1185">Reference proteome</keyword>
<keyword evidence="4 5" id="KW-0092">Biotin</keyword>
<name>A0ABT2S7E7_9FIRM</name>
<dbReference type="PANTHER" id="PTHR12835">
    <property type="entry name" value="BIOTIN PROTEIN LIGASE"/>
    <property type="match status" value="1"/>
</dbReference>
<dbReference type="InterPro" id="IPR003142">
    <property type="entry name" value="BPL_C"/>
</dbReference>
<dbReference type="Pfam" id="PF08279">
    <property type="entry name" value="HTH_11"/>
    <property type="match status" value="1"/>
</dbReference>
<dbReference type="Gene3D" id="1.10.10.10">
    <property type="entry name" value="Winged helix-like DNA-binding domain superfamily/Winged helix DNA-binding domain"/>
    <property type="match status" value="1"/>
</dbReference>
<evidence type="ECO:0000256" key="4">
    <source>
        <dbReference type="ARBA" id="ARBA00023267"/>
    </source>
</evidence>
<comment type="caution">
    <text evidence="7">The sequence shown here is derived from an EMBL/GenBank/DDBJ whole genome shotgun (WGS) entry which is preliminary data.</text>
</comment>
<dbReference type="InterPro" id="IPR004408">
    <property type="entry name" value="Biotin_CoA_COase_ligase"/>
</dbReference>
<comment type="similarity">
    <text evidence="5">Belongs to the biotin--protein ligase family.</text>
</comment>
<organism evidence="7 8">
    <name type="scientific">Dorea ammoniilytica</name>
    <dbReference type="NCBI Taxonomy" id="2981788"/>
    <lineage>
        <taxon>Bacteria</taxon>
        <taxon>Bacillati</taxon>
        <taxon>Bacillota</taxon>
        <taxon>Clostridia</taxon>
        <taxon>Lachnospirales</taxon>
        <taxon>Lachnospiraceae</taxon>
        <taxon>Dorea</taxon>
    </lineage>
</organism>
<sequence length="326" mass="36311">MKKEILSMLRSAEGYVSGQQLCNQLKVSRTAVWKVIEQLKAEGYDIEAVHGKGYHLVSVPDVISQAEIESRLQTKWAGCSVFYCPVIDSTNVKAKRLAEEGVSHGTLVVAGHQSAGKGRRGRVWESPEGTGIYMTLILRPGIKPEQAPMLTVLMAQSVADAIQTVTGITPGIKWPNDIVMDGRKICGILTEMSTEMTWIHYVVIGVGINVHQQTFPEELEDKASSLDLAGAQSVKRAELVAEVMKRFEIYYEQFEKEGDLSVIWERYNEMLVNRDREVRVLEPGHEYTGHAIGIDKNGELLVRRENGQVETIYAGEVSVRGIYGYV</sequence>
<dbReference type="CDD" id="cd16442">
    <property type="entry name" value="BPL"/>
    <property type="match status" value="1"/>
</dbReference>
<dbReference type="PROSITE" id="PS51733">
    <property type="entry name" value="BPL_LPL_CATALYTIC"/>
    <property type="match status" value="1"/>
</dbReference>
<evidence type="ECO:0000259" key="6">
    <source>
        <dbReference type="PROSITE" id="PS51733"/>
    </source>
</evidence>
<dbReference type="InterPro" id="IPR004143">
    <property type="entry name" value="BPL_LPL_catalytic"/>
</dbReference>
<dbReference type="GO" id="GO:0004077">
    <property type="term" value="F:biotin--[biotin carboxyl-carrier protein] ligase activity"/>
    <property type="evidence" value="ECO:0007669"/>
    <property type="project" value="UniProtKB-EC"/>
</dbReference>
<dbReference type="SUPFAM" id="SSF55681">
    <property type="entry name" value="Class II aaRS and biotin synthetases"/>
    <property type="match status" value="1"/>
</dbReference>
<protein>
    <recommendedName>
        <fullName evidence="5">Bifunctional ligase/repressor BirA</fullName>
    </recommendedName>
    <alternativeName>
        <fullName evidence="5">Biotin--[acetyl-CoA-carboxylase] ligase</fullName>
        <ecNumber evidence="5">6.3.4.15</ecNumber>
    </alternativeName>
    <alternativeName>
        <fullName evidence="5">Biotin--protein ligase</fullName>
    </alternativeName>
    <alternativeName>
        <fullName evidence="5">Biotin-[acetyl-CoA carboxylase] synthetase</fullName>
    </alternativeName>
</protein>
<comment type="caution">
    <text evidence="5">Lacks conserved residue(s) required for the propagation of feature annotation.</text>
</comment>
<keyword evidence="5" id="KW-0678">Repressor</keyword>
<keyword evidence="2 5" id="KW-0547">Nucleotide-binding</keyword>
<dbReference type="HAMAP" id="MF_00978">
    <property type="entry name" value="Bifunct_BirA"/>
    <property type="match status" value="1"/>
</dbReference>
<gene>
    <name evidence="5" type="primary">birA</name>
    <name evidence="7" type="ORF">OCV65_09140</name>
</gene>
<dbReference type="Gene3D" id="2.30.30.100">
    <property type="match status" value="1"/>
</dbReference>
<dbReference type="InterPro" id="IPR036390">
    <property type="entry name" value="WH_DNA-bd_sf"/>
</dbReference>
<dbReference type="InterPro" id="IPR045864">
    <property type="entry name" value="aa-tRNA-synth_II/BPL/LPL"/>
</dbReference>
<evidence type="ECO:0000256" key="1">
    <source>
        <dbReference type="ARBA" id="ARBA00022598"/>
    </source>
</evidence>
<feature type="binding site" evidence="5">
    <location>
        <position position="113"/>
    </location>
    <ligand>
        <name>biotin</name>
        <dbReference type="ChEBI" id="CHEBI:57586"/>
    </ligand>
</feature>
<dbReference type="InterPro" id="IPR008988">
    <property type="entry name" value="Transcriptional_repressor_C"/>
</dbReference>
<dbReference type="SUPFAM" id="SSF46785">
    <property type="entry name" value="Winged helix' DNA-binding domain"/>
    <property type="match status" value="1"/>
</dbReference>
<keyword evidence="5" id="KW-0238">DNA-binding</keyword>
<dbReference type="Pfam" id="PF03099">
    <property type="entry name" value="BPL_LplA_LipB"/>
    <property type="match status" value="1"/>
</dbReference>
<dbReference type="Gene3D" id="3.30.930.10">
    <property type="entry name" value="Bira Bifunctional Protein, Domain 2"/>
    <property type="match status" value="1"/>
</dbReference>
<dbReference type="InterPro" id="IPR036388">
    <property type="entry name" value="WH-like_DNA-bd_sf"/>
</dbReference>
<evidence type="ECO:0000313" key="8">
    <source>
        <dbReference type="Proteomes" id="UP001207605"/>
    </source>
</evidence>
<dbReference type="InterPro" id="IPR030855">
    <property type="entry name" value="Bifunct_BirA"/>
</dbReference>
<feature type="binding site" evidence="5">
    <location>
        <position position="184"/>
    </location>
    <ligand>
        <name>biotin</name>
        <dbReference type="ChEBI" id="CHEBI:57586"/>
    </ligand>
</feature>
<dbReference type="Proteomes" id="UP001207605">
    <property type="component" value="Unassembled WGS sequence"/>
</dbReference>
<keyword evidence="5" id="KW-0804">Transcription</keyword>
<feature type="binding site" evidence="5">
    <location>
        <begin position="89"/>
        <end position="91"/>
    </location>
    <ligand>
        <name>biotin</name>
        <dbReference type="ChEBI" id="CHEBI:57586"/>
    </ligand>
</feature>
<keyword evidence="1 5" id="KW-0436">Ligase</keyword>
<evidence type="ECO:0000256" key="3">
    <source>
        <dbReference type="ARBA" id="ARBA00022840"/>
    </source>
</evidence>
<keyword evidence="3 5" id="KW-0067">ATP-binding</keyword>
<dbReference type="Pfam" id="PF02237">
    <property type="entry name" value="BPL_C"/>
    <property type="match status" value="1"/>
</dbReference>
<feature type="domain" description="BPL/LPL catalytic" evidence="6">
    <location>
        <begin position="66"/>
        <end position="255"/>
    </location>
</feature>
<dbReference type="RefSeq" id="WP_118383177.1">
    <property type="nucleotide sequence ID" value="NZ_JAOQJV010000011.1"/>
</dbReference>
<dbReference type="InterPro" id="IPR013196">
    <property type="entry name" value="HTH_11"/>
</dbReference>
<evidence type="ECO:0000256" key="5">
    <source>
        <dbReference type="HAMAP-Rule" id="MF_00978"/>
    </source>
</evidence>
<dbReference type="EC" id="6.3.4.15" evidence="5"/>
<dbReference type="NCBIfam" id="TIGR00121">
    <property type="entry name" value="birA_ligase"/>
    <property type="match status" value="1"/>
</dbReference>